<sequence>MFSVSAEHLVDAWPQPIAVCAASEQPCCVDCCFRTVQRALAARRRPQLQDAASRGAIMRPPTCVHAPEEKQRRSTTCHTLGCCCSHTKSHALRAFRRLPSASALSRIHTPPRTPERAITRKTRITG</sequence>
<gene>
    <name evidence="1" type="ORF">GUJ93_ZPchr0001g31471</name>
</gene>
<reference evidence="1" key="1">
    <citation type="journal article" date="2021" name="bioRxiv">
        <title>Whole Genome Assembly and Annotation of Northern Wild Rice, Zizania palustris L., Supports a Whole Genome Duplication in the Zizania Genus.</title>
        <authorList>
            <person name="Haas M."/>
            <person name="Kono T."/>
            <person name="Macchietto M."/>
            <person name="Millas R."/>
            <person name="McGilp L."/>
            <person name="Shao M."/>
            <person name="Duquette J."/>
            <person name="Hirsch C.N."/>
            <person name="Kimball J."/>
        </authorList>
    </citation>
    <scope>NUCLEOTIDE SEQUENCE</scope>
    <source>
        <tissue evidence="1">Fresh leaf tissue</tissue>
    </source>
</reference>
<evidence type="ECO:0000313" key="2">
    <source>
        <dbReference type="Proteomes" id="UP000729402"/>
    </source>
</evidence>
<name>A0A8J5VAD9_ZIZPA</name>
<protein>
    <submittedName>
        <fullName evidence="1">Uncharacterized protein</fullName>
    </submittedName>
</protein>
<reference evidence="1" key="2">
    <citation type="submission" date="2021-02" db="EMBL/GenBank/DDBJ databases">
        <authorList>
            <person name="Kimball J.A."/>
            <person name="Haas M.W."/>
            <person name="Macchietto M."/>
            <person name="Kono T."/>
            <person name="Duquette J."/>
            <person name="Shao M."/>
        </authorList>
    </citation>
    <scope>NUCLEOTIDE SEQUENCE</scope>
    <source>
        <tissue evidence="1">Fresh leaf tissue</tissue>
    </source>
</reference>
<accession>A0A8J5VAD9</accession>
<comment type="caution">
    <text evidence="1">The sequence shown here is derived from an EMBL/GenBank/DDBJ whole genome shotgun (WGS) entry which is preliminary data.</text>
</comment>
<dbReference type="AlphaFoldDB" id="A0A8J5VAD9"/>
<proteinExistence type="predicted"/>
<dbReference type="Proteomes" id="UP000729402">
    <property type="component" value="Unassembled WGS sequence"/>
</dbReference>
<keyword evidence="2" id="KW-1185">Reference proteome</keyword>
<evidence type="ECO:0000313" key="1">
    <source>
        <dbReference type="EMBL" id="KAG8052516.1"/>
    </source>
</evidence>
<dbReference type="EMBL" id="JAAALK010000288">
    <property type="protein sequence ID" value="KAG8052516.1"/>
    <property type="molecule type" value="Genomic_DNA"/>
</dbReference>
<organism evidence="1 2">
    <name type="scientific">Zizania palustris</name>
    <name type="common">Northern wild rice</name>
    <dbReference type="NCBI Taxonomy" id="103762"/>
    <lineage>
        <taxon>Eukaryota</taxon>
        <taxon>Viridiplantae</taxon>
        <taxon>Streptophyta</taxon>
        <taxon>Embryophyta</taxon>
        <taxon>Tracheophyta</taxon>
        <taxon>Spermatophyta</taxon>
        <taxon>Magnoliopsida</taxon>
        <taxon>Liliopsida</taxon>
        <taxon>Poales</taxon>
        <taxon>Poaceae</taxon>
        <taxon>BOP clade</taxon>
        <taxon>Oryzoideae</taxon>
        <taxon>Oryzeae</taxon>
        <taxon>Zizaniinae</taxon>
        <taxon>Zizania</taxon>
    </lineage>
</organism>